<sequence>MVCASWGEATTRVHARGHTHREREKDECVCGRCTALSPSLSRGHHRSSSRTRNNRKKQKRGGGVGDRSAAVTVGRWCCVCYIVDVVCCCCGQFTVGWCVFVPSDALLRFVVSSLFSFSSVKSLTPSQSRLLLL</sequence>
<evidence type="ECO:0000313" key="3">
    <source>
        <dbReference type="Proteomes" id="UP000017861"/>
    </source>
</evidence>
<dbReference type="EMBL" id="AYLP01000477">
    <property type="protein sequence ID" value="ESS60419.1"/>
    <property type="molecule type" value="Genomic_DNA"/>
</dbReference>
<reference evidence="2 3" key="1">
    <citation type="journal article" date="2014" name="Genome Announc.">
        <title>Trypanosoma cruzi Clone Dm28c Draft Genome Sequence.</title>
        <authorList>
            <person name="Grisard E.C."/>
            <person name="Teixeira S.M."/>
            <person name="de Almeida L.G."/>
            <person name="Stoco P.H."/>
            <person name="Gerber A.L."/>
            <person name="Talavera-Lopez C."/>
            <person name="Lima O.C."/>
            <person name="Andersson B."/>
            <person name="de Vasconcelos A.T."/>
        </authorList>
    </citation>
    <scope>NUCLEOTIDE SEQUENCE [LARGE SCALE GENOMIC DNA]</scope>
    <source>
        <strain evidence="2 3">Dm28c</strain>
    </source>
</reference>
<dbReference type="VEuPathDB" id="TriTrypDB:TCDM_12057"/>
<evidence type="ECO:0000313" key="2">
    <source>
        <dbReference type="EMBL" id="ESS60419.1"/>
    </source>
</evidence>
<evidence type="ECO:0000256" key="1">
    <source>
        <dbReference type="SAM" id="MobiDB-lite"/>
    </source>
</evidence>
<name>V5AYV0_TRYCR</name>
<protein>
    <submittedName>
        <fullName evidence="2">Uncharacterized protein</fullName>
    </submittedName>
</protein>
<dbReference type="AlphaFoldDB" id="V5AYV0"/>
<proteinExistence type="predicted"/>
<accession>V5AYV0</accession>
<gene>
    <name evidence="2" type="ORF">TCDM_12057</name>
</gene>
<organism evidence="2 3">
    <name type="scientific">Trypanosoma cruzi Dm28c</name>
    <dbReference type="NCBI Taxonomy" id="1416333"/>
    <lineage>
        <taxon>Eukaryota</taxon>
        <taxon>Discoba</taxon>
        <taxon>Euglenozoa</taxon>
        <taxon>Kinetoplastea</taxon>
        <taxon>Metakinetoplastina</taxon>
        <taxon>Trypanosomatida</taxon>
        <taxon>Trypanosomatidae</taxon>
        <taxon>Trypanosoma</taxon>
        <taxon>Schizotrypanum</taxon>
    </lineage>
</organism>
<feature type="region of interest" description="Disordered" evidence="1">
    <location>
        <begin position="36"/>
        <end position="67"/>
    </location>
</feature>
<dbReference type="Proteomes" id="UP000017861">
    <property type="component" value="Unassembled WGS sequence"/>
</dbReference>
<feature type="compositionally biased region" description="Basic residues" evidence="1">
    <location>
        <begin position="42"/>
        <end position="60"/>
    </location>
</feature>
<comment type="caution">
    <text evidence="2">The sequence shown here is derived from an EMBL/GenBank/DDBJ whole genome shotgun (WGS) entry which is preliminary data.</text>
</comment>